<evidence type="ECO:0000256" key="1">
    <source>
        <dbReference type="SAM" id="MobiDB-lite"/>
    </source>
</evidence>
<feature type="compositionally biased region" description="Basic and acidic residues" evidence="1">
    <location>
        <begin position="55"/>
        <end position="67"/>
    </location>
</feature>
<dbReference type="EMBL" id="JANPWB010000005">
    <property type="protein sequence ID" value="KAJ1187620.1"/>
    <property type="molecule type" value="Genomic_DNA"/>
</dbReference>
<reference evidence="2" key="1">
    <citation type="journal article" date="2022" name="bioRxiv">
        <title>Sequencing and chromosome-scale assembly of the giantPleurodeles waltlgenome.</title>
        <authorList>
            <person name="Brown T."/>
            <person name="Elewa A."/>
            <person name="Iarovenko S."/>
            <person name="Subramanian E."/>
            <person name="Araus A.J."/>
            <person name="Petzold A."/>
            <person name="Susuki M."/>
            <person name="Suzuki K.-i.T."/>
            <person name="Hayashi T."/>
            <person name="Toyoda A."/>
            <person name="Oliveira C."/>
            <person name="Osipova E."/>
            <person name="Leigh N.D."/>
            <person name="Simon A."/>
            <person name="Yun M.H."/>
        </authorList>
    </citation>
    <scope>NUCLEOTIDE SEQUENCE</scope>
    <source>
        <strain evidence="2">20211129_DDA</strain>
        <tissue evidence="2">Liver</tissue>
    </source>
</reference>
<accession>A0AAV7UH04</accession>
<proteinExistence type="predicted"/>
<keyword evidence="3" id="KW-1185">Reference proteome</keyword>
<evidence type="ECO:0000313" key="3">
    <source>
        <dbReference type="Proteomes" id="UP001066276"/>
    </source>
</evidence>
<organism evidence="2 3">
    <name type="scientific">Pleurodeles waltl</name>
    <name type="common">Iberian ribbed newt</name>
    <dbReference type="NCBI Taxonomy" id="8319"/>
    <lineage>
        <taxon>Eukaryota</taxon>
        <taxon>Metazoa</taxon>
        <taxon>Chordata</taxon>
        <taxon>Craniata</taxon>
        <taxon>Vertebrata</taxon>
        <taxon>Euteleostomi</taxon>
        <taxon>Amphibia</taxon>
        <taxon>Batrachia</taxon>
        <taxon>Caudata</taxon>
        <taxon>Salamandroidea</taxon>
        <taxon>Salamandridae</taxon>
        <taxon>Pleurodelinae</taxon>
        <taxon>Pleurodeles</taxon>
    </lineage>
</organism>
<evidence type="ECO:0000313" key="2">
    <source>
        <dbReference type="EMBL" id="KAJ1187620.1"/>
    </source>
</evidence>
<name>A0AAV7UH04_PLEWA</name>
<comment type="caution">
    <text evidence="2">The sequence shown here is derived from an EMBL/GenBank/DDBJ whole genome shotgun (WGS) entry which is preliminary data.</text>
</comment>
<dbReference type="AlphaFoldDB" id="A0AAV7UH04"/>
<gene>
    <name evidence="2" type="ORF">NDU88_004395</name>
</gene>
<feature type="region of interest" description="Disordered" evidence="1">
    <location>
        <begin position="1"/>
        <end position="67"/>
    </location>
</feature>
<protein>
    <submittedName>
        <fullName evidence="2">Uncharacterized protein</fullName>
    </submittedName>
</protein>
<sequence length="67" mass="7295">MASEDGGGPRQLRRGLVWGGTHLEPEERYTQTAVEGSGLDARKEATPPEQQGVYEPHRSSGKCDART</sequence>
<dbReference type="Proteomes" id="UP001066276">
    <property type="component" value="Chromosome 3_1"/>
</dbReference>